<dbReference type="InterPro" id="IPR043504">
    <property type="entry name" value="Peptidase_S1_PA_chymotrypsin"/>
</dbReference>
<evidence type="ECO:0000256" key="2">
    <source>
        <dbReference type="ARBA" id="ARBA00022525"/>
    </source>
</evidence>
<dbReference type="SMART" id="SM00020">
    <property type="entry name" value="Tryp_SPc"/>
    <property type="match status" value="1"/>
</dbReference>
<dbReference type="Proteomes" id="UP000007755">
    <property type="component" value="Unassembled WGS sequence"/>
</dbReference>
<keyword evidence="4 8" id="KW-0378">Hydrolase</keyword>
<name>F4X072_ACREC</name>
<dbReference type="PANTHER" id="PTHR24252:SF7">
    <property type="entry name" value="HYALIN"/>
    <property type="match status" value="1"/>
</dbReference>
<dbReference type="PROSITE" id="PS00134">
    <property type="entry name" value="TRYPSIN_HIS"/>
    <property type="match status" value="1"/>
</dbReference>
<organism evidence="11">
    <name type="scientific">Acromyrmex echinatior</name>
    <name type="common">Panamanian leafcutter ant</name>
    <name type="synonym">Acromyrmex octospinosus echinatior</name>
    <dbReference type="NCBI Taxonomy" id="103372"/>
    <lineage>
        <taxon>Eukaryota</taxon>
        <taxon>Metazoa</taxon>
        <taxon>Ecdysozoa</taxon>
        <taxon>Arthropoda</taxon>
        <taxon>Hexapoda</taxon>
        <taxon>Insecta</taxon>
        <taxon>Pterygota</taxon>
        <taxon>Neoptera</taxon>
        <taxon>Endopterygota</taxon>
        <taxon>Hymenoptera</taxon>
        <taxon>Apocrita</taxon>
        <taxon>Aculeata</taxon>
        <taxon>Formicoidea</taxon>
        <taxon>Formicidae</taxon>
        <taxon>Myrmicinae</taxon>
        <taxon>Acromyrmex</taxon>
    </lineage>
</organism>
<dbReference type="EMBL" id="GL888493">
    <property type="protein sequence ID" value="EGI60137.1"/>
    <property type="molecule type" value="Genomic_DNA"/>
</dbReference>
<dbReference type="MEROPS" id="S01.467"/>
<dbReference type="CDD" id="cd00190">
    <property type="entry name" value="Tryp_SPc"/>
    <property type="match status" value="1"/>
</dbReference>
<dbReference type="EC" id="3.4.21.1" evidence="7"/>
<dbReference type="eggNOG" id="KOG3627">
    <property type="taxonomic scope" value="Eukaryota"/>
</dbReference>
<evidence type="ECO:0000259" key="9">
    <source>
        <dbReference type="PROSITE" id="PS50240"/>
    </source>
</evidence>
<dbReference type="AlphaFoldDB" id="F4X072"/>
<evidence type="ECO:0000256" key="3">
    <source>
        <dbReference type="ARBA" id="ARBA00022670"/>
    </source>
</evidence>
<dbReference type="InterPro" id="IPR001314">
    <property type="entry name" value="Peptidase_S1A"/>
</dbReference>
<dbReference type="GO" id="GO:0016485">
    <property type="term" value="P:protein processing"/>
    <property type="evidence" value="ECO:0007669"/>
    <property type="project" value="UniProtKB-ARBA"/>
</dbReference>
<reference evidence="10" key="1">
    <citation type="submission" date="2011-02" db="EMBL/GenBank/DDBJ databases">
        <title>The genome of the leaf-cutting ant Acromyrmex echinatior suggests key adaptations to social evolution and fungus farming.</title>
        <authorList>
            <person name="Nygaard S."/>
            <person name="Zhang G."/>
        </authorList>
    </citation>
    <scope>NUCLEOTIDE SEQUENCE</scope>
</reference>
<evidence type="ECO:0000256" key="6">
    <source>
        <dbReference type="ARBA" id="ARBA00023157"/>
    </source>
</evidence>
<dbReference type="PANTHER" id="PTHR24252">
    <property type="entry name" value="ACROSIN-RELATED"/>
    <property type="match status" value="1"/>
</dbReference>
<dbReference type="OrthoDB" id="6339452at2759"/>
<keyword evidence="5 8" id="KW-0720">Serine protease</keyword>
<dbReference type="InterPro" id="IPR009003">
    <property type="entry name" value="Peptidase_S1_PA"/>
</dbReference>
<dbReference type="PROSITE" id="PS00135">
    <property type="entry name" value="TRYPSIN_SER"/>
    <property type="match status" value="1"/>
</dbReference>
<feature type="domain" description="Peptidase S1" evidence="9">
    <location>
        <begin position="26"/>
        <end position="267"/>
    </location>
</feature>
<dbReference type="GO" id="GO:0005576">
    <property type="term" value="C:extracellular region"/>
    <property type="evidence" value="ECO:0007669"/>
    <property type="project" value="UniProtKB-SubCell"/>
</dbReference>
<dbReference type="InterPro" id="IPR001254">
    <property type="entry name" value="Trypsin_dom"/>
</dbReference>
<evidence type="ECO:0000256" key="1">
    <source>
        <dbReference type="ARBA" id="ARBA00004239"/>
    </source>
</evidence>
<gene>
    <name evidence="10" type="ORF">G5I_11679</name>
</gene>
<keyword evidence="2" id="KW-0964">Secreted</keyword>
<comment type="subcellular location">
    <subcellularLocation>
        <location evidence="1">Secreted</location>
        <location evidence="1">Extracellular space</location>
    </subcellularLocation>
</comment>
<dbReference type="GO" id="GO:0004252">
    <property type="term" value="F:serine-type endopeptidase activity"/>
    <property type="evidence" value="ECO:0007669"/>
    <property type="project" value="UniProtKB-EC"/>
</dbReference>
<dbReference type="STRING" id="103372.F4X072"/>
<evidence type="ECO:0000313" key="10">
    <source>
        <dbReference type="EMBL" id="EGI60137.1"/>
    </source>
</evidence>
<accession>F4X072</accession>
<dbReference type="InParanoid" id="F4X072"/>
<dbReference type="PROSITE" id="PS50240">
    <property type="entry name" value="TRYPSIN_DOM"/>
    <property type="match status" value="1"/>
</dbReference>
<evidence type="ECO:0000256" key="4">
    <source>
        <dbReference type="ARBA" id="ARBA00022801"/>
    </source>
</evidence>
<dbReference type="InterPro" id="IPR018114">
    <property type="entry name" value="TRYPSIN_HIS"/>
</dbReference>
<keyword evidence="6" id="KW-1015">Disulfide bond</keyword>
<proteinExistence type="predicted"/>
<dbReference type="PRINTS" id="PR00722">
    <property type="entry name" value="CHYMOTRYPSIN"/>
</dbReference>
<keyword evidence="11" id="KW-1185">Reference proteome</keyword>
<dbReference type="FunFam" id="2.40.10.10:FF:000047">
    <property type="entry name" value="Trypsin eta"/>
    <property type="match status" value="1"/>
</dbReference>
<dbReference type="InterPro" id="IPR033116">
    <property type="entry name" value="TRYPSIN_SER"/>
</dbReference>
<protein>
    <recommendedName>
        <fullName evidence="7">chymotrypsin</fullName>
        <ecNumber evidence="7">3.4.21.1</ecNumber>
    </recommendedName>
</protein>
<evidence type="ECO:0000256" key="7">
    <source>
        <dbReference type="ARBA" id="ARBA00044036"/>
    </source>
</evidence>
<evidence type="ECO:0000256" key="8">
    <source>
        <dbReference type="RuleBase" id="RU363034"/>
    </source>
</evidence>
<dbReference type="Gene3D" id="2.40.10.10">
    <property type="entry name" value="Trypsin-like serine proteases"/>
    <property type="match status" value="2"/>
</dbReference>
<dbReference type="SUPFAM" id="SSF50494">
    <property type="entry name" value="Trypsin-like serine proteases"/>
    <property type="match status" value="1"/>
</dbReference>
<keyword evidence="3 8" id="KW-0645">Protease</keyword>
<sequence>MSTLTGSSSAIHKLTNSCEKENNNLVVGGTEARVDEFPHMVALGKRNFDEFILMCGGTLISHTWVISAAHCTHGTDGGITDAKIGFHSLSDQKGVITVIKDIKTHPDYKPPAMYADIALVQLMTVVTFSKSIRPACLYQLFNTMPSKVWVSGWGVTKYSGEVSDRLQKAELNVIDNLLCTIRHNSSTEEVPYGITPSMICAGDLSGNWTRDTCQGDSGGPLQIVSENKCVFQLIGITSFGKACAMIDIPGVYTRVSHYISWIEGIVWPQGQ</sequence>
<evidence type="ECO:0000256" key="5">
    <source>
        <dbReference type="ARBA" id="ARBA00022825"/>
    </source>
</evidence>
<dbReference type="Pfam" id="PF00089">
    <property type="entry name" value="Trypsin"/>
    <property type="match status" value="1"/>
</dbReference>
<evidence type="ECO:0000313" key="11">
    <source>
        <dbReference type="Proteomes" id="UP000007755"/>
    </source>
</evidence>